<dbReference type="InterPro" id="IPR018114">
    <property type="entry name" value="TRYPSIN_HIS"/>
</dbReference>
<dbReference type="SUPFAM" id="SSF50494">
    <property type="entry name" value="Trypsin-like serine proteases"/>
    <property type="match status" value="1"/>
</dbReference>
<keyword evidence="1" id="KW-1015">Disulfide bond</keyword>
<comment type="similarity">
    <text evidence="2">Belongs to the peptidase S1 family. CLIP subfamily.</text>
</comment>
<evidence type="ECO:0000313" key="5">
    <source>
        <dbReference type="Proteomes" id="UP000728032"/>
    </source>
</evidence>
<dbReference type="InterPro" id="IPR009003">
    <property type="entry name" value="Peptidase_S1_PA"/>
</dbReference>
<dbReference type="Gene3D" id="2.40.10.10">
    <property type="entry name" value="Trypsin-like serine proteases"/>
    <property type="match status" value="1"/>
</dbReference>
<dbReference type="InterPro" id="IPR001254">
    <property type="entry name" value="Trypsin_dom"/>
</dbReference>
<evidence type="ECO:0000259" key="3">
    <source>
        <dbReference type="PROSITE" id="PS50240"/>
    </source>
</evidence>
<dbReference type="InterPro" id="IPR001314">
    <property type="entry name" value="Peptidase_S1A"/>
</dbReference>
<dbReference type="EMBL" id="OC925418">
    <property type="protein sequence ID" value="CAD7656125.1"/>
    <property type="molecule type" value="Genomic_DNA"/>
</dbReference>
<dbReference type="InterPro" id="IPR051487">
    <property type="entry name" value="Ser/Thr_Proteases_Immune/Dev"/>
</dbReference>
<evidence type="ECO:0000313" key="4">
    <source>
        <dbReference type="EMBL" id="CAD7656125.1"/>
    </source>
</evidence>
<proteinExistence type="inferred from homology"/>
<dbReference type="CDD" id="cd00190">
    <property type="entry name" value="Tryp_SPc"/>
    <property type="match status" value="1"/>
</dbReference>
<dbReference type="PROSITE" id="PS00134">
    <property type="entry name" value="TRYPSIN_HIS"/>
    <property type="match status" value="1"/>
</dbReference>
<dbReference type="PRINTS" id="PR00722">
    <property type="entry name" value="CHYMOTRYPSIN"/>
</dbReference>
<dbReference type="Proteomes" id="UP000728032">
    <property type="component" value="Unassembled WGS sequence"/>
</dbReference>
<dbReference type="AlphaFoldDB" id="A0A7R9MBZ6"/>
<dbReference type="FunFam" id="2.40.10.10:FF:000068">
    <property type="entry name" value="transmembrane protease serine 2"/>
    <property type="match status" value="1"/>
</dbReference>
<gene>
    <name evidence="4" type="ORF">ONB1V03_LOCUS12765</name>
</gene>
<accession>A0A7R9MBZ6</accession>
<sequence length="264" mass="29388">MEEHKNPIKPKEAVISEIIQQKLDIQTTKQSIGNNTGLNIAQLPEVEVAAVKEYENTTITPAIVRPAPEGGHPWVVVVMKNNRHHCTGSILNDKWIVTAAHCFSGNDTQNVKNFTIRSGTVLRLDGNEYPVAKIVQHPRWDFYGYKNADIALMKINGTIDMGVHIHPIALPKTLFEEPVRDNMIIAGWGKKTINMSATLLLANEFKLSIIPMAHCAQAYSNINYVVYKSQVCTWNINQSGNSGGPAVEFRNDGFPLVFTKLTKL</sequence>
<protein>
    <recommendedName>
        <fullName evidence="3">Peptidase S1 domain-containing protein</fullName>
    </recommendedName>
</protein>
<reference evidence="4" key="1">
    <citation type="submission" date="2020-11" db="EMBL/GenBank/DDBJ databases">
        <authorList>
            <person name="Tran Van P."/>
        </authorList>
    </citation>
    <scope>NUCLEOTIDE SEQUENCE</scope>
</reference>
<dbReference type="EMBL" id="CAJPVJ010010593">
    <property type="protein sequence ID" value="CAG2173312.1"/>
    <property type="molecule type" value="Genomic_DNA"/>
</dbReference>
<keyword evidence="5" id="KW-1185">Reference proteome</keyword>
<dbReference type="Pfam" id="PF00089">
    <property type="entry name" value="Trypsin"/>
    <property type="match status" value="1"/>
</dbReference>
<evidence type="ECO:0000256" key="1">
    <source>
        <dbReference type="ARBA" id="ARBA00023157"/>
    </source>
</evidence>
<dbReference type="GO" id="GO:0006508">
    <property type="term" value="P:proteolysis"/>
    <property type="evidence" value="ECO:0007669"/>
    <property type="project" value="InterPro"/>
</dbReference>
<dbReference type="PROSITE" id="PS50240">
    <property type="entry name" value="TRYPSIN_DOM"/>
    <property type="match status" value="1"/>
</dbReference>
<name>A0A7R9MBZ6_9ACAR</name>
<dbReference type="PANTHER" id="PTHR24256">
    <property type="entry name" value="TRYPTASE-RELATED"/>
    <property type="match status" value="1"/>
</dbReference>
<evidence type="ECO:0000256" key="2">
    <source>
        <dbReference type="ARBA" id="ARBA00024195"/>
    </source>
</evidence>
<dbReference type="SMART" id="SM00020">
    <property type="entry name" value="Tryp_SPc"/>
    <property type="match status" value="1"/>
</dbReference>
<organism evidence="4">
    <name type="scientific">Oppiella nova</name>
    <dbReference type="NCBI Taxonomy" id="334625"/>
    <lineage>
        <taxon>Eukaryota</taxon>
        <taxon>Metazoa</taxon>
        <taxon>Ecdysozoa</taxon>
        <taxon>Arthropoda</taxon>
        <taxon>Chelicerata</taxon>
        <taxon>Arachnida</taxon>
        <taxon>Acari</taxon>
        <taxon>Acariformes</taxon>
        <taxon>Sarcoptiformes</taxon>
        <taxon>Oribatida</taxon>
        <taxon>Brachypylina</taxon>
        <taxon>Oppioidea</taxon>
        <taxon>Oppiidae</taxon>
        <taxon>Oppiella</taxon>
    </lineage>
</organism>
<dbReference type="InterPro" id="IPR043504">
    <property type="entry name" value="Peptidase_S1_PA_chymotrypsin"/>
</dbReference>
<dbReference type="OrthoDB" id="5979691at2759"/>
<dbReference type="GO" id="GO:0004252">
    <property type="term" value="F:serine-type endopeptidase activity"/>
    <property type="evidence" value="ECO:0007669"/>
    <property type="project" value="InterPro"/>
</dbReference>
<feature type="domain" description="Peptidase S1" evidence="3">
    <location>
        <begin position="63"/>
        <end position="264"/>
    </location>
</feature>